<dbReference type="CDD" id="cd23024">
    <property type="entry name" value="zf-HIT_ZNHIT2-3"/>
    <property type="match status" value="1"/>
</dbReference>
<evidence type="ECO:0000256" key="1">
    <source>
        <dbReference type="PROSITE-ProRule" id="PRU00453"/>
    </source>
</evidence>
<keyword evidence="5" id="KW-1185">Reference proteome</keyword>
<reference evidence="4 5" key="1">
    <citation type="journal article" date="2020" name="ISME J.">
        <title>Uncovering the hidden diversity of litter-decomposition mechanisms in mushroom-forming fungi.</title>
        <authorList>
            <person name="Floudas D."/>
            <person name="Bentzer J."/>
            <person name="Ahren D."/>
            <person name="Johansson T."/>
            <person name="Persson P."/>
            <person name="Tunlid A."/>
        </authorList>
    </citation>
    <scope>NUCLEOTIDE SEQUENCE [LARGE SCALE GENOMIC DNA]</scope>
    <source>
        <strain evidence="4 5">CBS 101986</strain>
    </source>
</reference>
<keyword evidence="1" id="KW-0862">Zinc</keyword>
<dbReference type="AlphaFoldDB" id="A0A8H5EX97"/>
<feature type="region of interest" description="Disordered" evidence="2">
    <location>
        <begin position="90"/>
        <end position="113"/>
    </location>
</feature>
<feature type="compositionally biased region" description="Acidic residues" evidence="2">
    <location>
        <begin position="101"/>
        <end position="113"/>
    </location>
</feature>
<name>A0A8H5EX97_9AGAR</name>
<accession>A0A8H5EX97</accession>
<dbReference type="InterPro" id="IPR007529">
    <property type="entry name" value="Znf_HIT"/>
</dbReference>
<evidence type="ECO:0000313" key="4">
    <source>
        <dbReference type="EMBL" id="KAF5316000.1"/>
    </source>
</evidence>
<gene>
    <name evidence="4" type="ORF">D9619_006332</name>
</gene>
<dbReference type="PANTHER" id="PTHR15555:SF0">
    <property type="entry name" value="ZINC FINGER HIT DOMAIN-CONTAINING PROTEIN 2"/>
    <property type="match status" value="1"/>
</dbReference>
<dbReference type="Pfam" id="PF04438">
    <property type="entry name" value="zf-HIT"/>
    <property type="match status" value="1"/>
</dbReference>
<evidence type="ECO:0000256" key="2">
    <source>
        <dbReference type="SAM" id="MobiDB-lite"/>
    </source>
</evidence>
<dbReference type="OrthoDB" id="18412at2759"/>
<feature type="domain" description="HIT-type" evidence="3">
    <location>
        <begin position="23"/>
        <end position="56"/>
    </location>
</feature>
<dbReference type="GO" id="GO:0008270">
    <property type="term" value="F:zinc ion binding"/>
    <property type="evidence" value="ECO:0007669"/>
    <property type="project" value="UniProtKB-UniRule"/>
</dbReference>
<comment type="caution">
    <text evidence="4">The sequence shown here is derived from an EMBL/GenBank/DDBJ whole genome shotgun (WGS) entry which is preliminary data.</text>
</comment>
<organism evidence="4 5">
    <name type="scientific">Psilocybe cf. subviscida</name>
    <dbReference type="NCBI Taxonomy" id="2480587"/>
    <lineage>
        <taxon>Eukaryota</taxon>
        <taxon>Fungi</taxon>
        <taxon>Dikarya</taxon>
        <taxon>Basidiomycota</taxon>
        <taxon>Agaricomycotina</taxon>
        <taxon>Agaricomycetes</taxon>
        <taxon>Agaricomycetidae</taxon>
        <taxon>Agaricales</taxon>
        <taxon>Agaricineae</taxon>
        <taxon>Strophariaceae</taxon>
        <taxon>Psilocybe</taxon>
    </lineage>
</organism>
<protein>
    <recommendedName>
        <fullName evidence="3">HIT-type domain-containing protein</fullName>
    </recommendedName>
</protein>
<keyword evidence="1" id="KW-0479">Metal-binding</keyword>
<sequence length="432" mass="48352">MADVSEIKLPSSASESSGDKVTCRLCKRQFAKYTCPTCNVPYCSLTCFRSPAHNQCSEGFYKKEIEHDIHAGPSKTAEERQRMMELLQKFEEAPAGKDQSLEDIEDGEEDGKEDDLVERLGAVDLDATSPDELWELLTPEERKKFMKAVNDPTSELARELLSSDQLDAEIIKPWWEAPTVDAALDDDQRRPKQCGSRPIIMPIRVSEIKPTPIGHPLGYNMCALCIAYSYVTRHLGTSPLAMISPGDPEFREARRLVSELAPFLIERHSTKLYPNLSAVVTDMWSIINIAHATGDLFSVLLRDAARLMRPFAITELSNDDSPTGNMISAAHPLTMPLLMLSDLYHLYEKSAVPGPAQSNTKNNHVTLKLWFYANHILSTPHQILWTLAGELEAEARRYEQQGSKDKKPQGNVRRLAGSKALFVEEVEAPDQS</sequence>
<dbReference type="InterPro" id="IPR039646">
    <property type="entry name" value="ZNHIT2"/>
</dbReference>
<dbReference type="SUPFAM" id="SSF144232">
    <property type="entry name" value="HIT/MYND zinc finger-like"/>
    <property type="match status" value="1"/>
</dbReference>
<evidence type="ECO:0000259" key="3">
    <source>
        <dbReference type="PROSITE" id="PS51083"/>
    </source>
</evidence>
<dbReference type="Proteomes" id="UP000567179">
    <property type="component" value="Unassembled WGS sequence"/>
</dbReference>
<evidence type="ECO:0000313" key="5">
    <source>
        <dbReference type="Proteomes" id="UP000567179"/>
    </source>
</evidence>
<keyword evidence="1" id="KW-0863">Zinc-finger</keyword>
<proteinExistence type="predicted"/>
<dbReference type="Gene3D" id="3.30.60.190">
    <property type="match status" value="1"/>
</dbReference>
<dbReference type="PANTHER" id="PTHR15555">
    <property type="entry name" value="ZINC FINGER HIT DOMAIN CONTAINING PROTEIN 2 PROTEIN FON -RELATED"/>
    <property type="match status" value="1"/>
</dbReference>
<dbReference type="EMBL" id="JAACJJ010000042">
    <property type="protein sequence ID" value="KAF5316000.1"/>
    <property type="molecule type" value="Genomic_DNA"/>
</dbReference>
<dbReference type="PROSITE" id="PS51083">
    <property type="entry name" value="ZF_HIT"/>
    <property type="match status" value="1"/>
</dbReference>